<dbReference type="Proteomes" id="UP000278632">
    <property type="component" value="Unassembled WGS sequence"/>
</dbReference>
<comment type="caution">
    <text evidence="1">The sequence shown here is derived from an EMBL/GenBank/DDBJ whole genome shotgun (WGS) entry which is preliminary data.</text>
</comment>
<sequence length="155" mass="16321">MVAIISAASLLDLVFQLARPGPLQEAAVEALRGAGIIGEPFDSAARSTESFGSQQLPRGFEDEVGLPDGADDVRVDARAGGGVVGFVVFEESERAFDSFRDLLSQKGWVAAEGERFGCGSFVKGSGAYRWLFVVCTRVGDATSVTVHYTLEGGVS</sequence>
<protein>
    <submittedName>
        <fullName evidence="1">Uncharacterized protein</fullName>
    </submittedName>
</protein>
<proteinExistence type="predicted"/>
<evidence type="ECO:0000313" key="2">
    <source>
        <dbReference type="Proteomes" id="UP000278632"/>
    </source>
</evidence>
<accession>A0A3N0BKR2</accession>
<organism evidence="1 2">
    <name type="scientific">Paraeggerthella hongkongensis</name>
    <dbReference type="NCBI Taxonomy" id="230658"/>
    <lineage>
        <taxon>Bacteria</taxon>
        <taxon>Bacillati</taxon>
        <taxon>Actinomycetota</taxon>
        <taxon>Coriobacteriia</taxon>
        <taxon>Eggerthellales</taxon>
        <taxon>Eggerthellaceae</taxon>
        <taxon>Paraeggerthella</taxon>
    </lineage>
</organism>
<name>A0A3N0BKR2_9ACTN</name>
<dbReference type="AlphaFoldDB" id="A0A3N0BKR2"/>
<gene>
    <name evidence="1" type="ORF">DMP08_00620</name>
</gene>
<dbReference type="EMBL" id="QICD01000001">
    <property type="protein sequence ID" value="RNL48998.1"/>
    <property type="molecule type" value="Genomic_DNA"/>
</dbReference>
<keyword evidence="2" id="KW-1185">Reference proteome</keyword>
<evidence type="ECO:0000313" key="1">
    <source>
        <dbReference type="EMBL" id="RNL48998.1"/>
    </source>
</evidence>
<reference evidence="2" key="1">
    <citation type="submission" date="2018-05" db="EMBL/GenBank/DDBJ databases">
        <title>Genome Sequencing of selected type strains of the family Eggerthellaceae.</title>
        <authorList>
            <person name="Danylec N."/>
            <person name="Stoll D.A."/>
            <person name="Doetsch A."/>
            <person name="Huch M."/>
        </authorList>
    </citation>
    <scope>NUCLEOTIDE SEQUENCE [LARGE SCALE GENOMIC DNA]</scope>
    <source>
        <strain evidence="2">DSM 16106</strain>
    </source>
</reference>